<accession>A0A1C3H4I1</accession>
<dbReference type="InterPro" id="IPR000620">
    <property type="entry name" value="EamA_dom"/>
</dbReference>
<reference evidence="8" key="1">
    <citation type="submission" date="2016-04" db="EMBL/GenBank/DDBJ databases">
        <authorList>
            <person name="Tagini F."/>
        </authorList>
    </citation>
    <scope>NUCLEOTIDE SEQUENCE [LARGE SCALE GENOMIC DNA]</scope>
    <source>
        <strain evidence="8">CHUV0807</strain>
    </source>
</reference>
<dbReference type="AlphaFoldDB" id="A0A1C3H4I1"/>
<dbReference type="PANTHER" id="PTHR22911:SF6">
    <property type="entry name" value="SOLUTE CARRIER FAMILY 35 MEMBER G1"/>
    <property type="match status" value="1"/>
</dbReference>
<evidence type="ECO:0000256" key="3">
    <source>
        <dbReference type="ARBA" id="ARBA00022989"/>
    </source>
</evidence>
<organism evidence="7 8">
    <name type="scientific">Cardiobacterium hominis</name>
    <dbReference type="NCBI Taxonomy" id="2718"/>
    <lineage>
        <taxon>Bacteria</taxon>
        <taxon>Pseudomonadati</taxon>
        <taxon>Pseudomonadota</taxon>
        <taxon>Gammaproteobacteria</taxon>
        <taxon>Cardiobacteriales</taxon>
        <taxon>Cardiobacteriaceae</taxon>
        <taxon>Cardiobacterium</taxon>
    </lineage>
</organism>
<feature type="transmembrane region" description="Helical" evidence="5">
    <location>
        <begin position="189"/>
        <end position="208"/>
    </location>
</feature>
<feature type="transmembrane region" description="Helical" evidence="5">
    <location>
        <begin position="273"/>
        <end position="292"/>
    </location>
</feature>
<feature type="domain" description="EamA" evidence="6">
    <location>
        <begin position="160"/>
        <end position="290"/>
    </location>
</feature>
<dbReference type="Pfam" id="PF00892">
    <property type="entry name" value="EamA"/>
    <property type="match status" value="2"/>
</dbReference>
<evidence type="ECO:0000256" key="2">
    <source>
        <dbReference type="ARBA" id="ARBA00022692"/>
    </source>
</evidence>
<dbReference type="InterPro" id="IPR037185">
    <property type="entry name" value="EmrE-like"/>
</dbReference>
<keyword evidence="3 5" id="KW-1133">Transmembrane helix</keyword>
<dbReference type="PANTHER" id="PTHR22911">
    <property type="entry name" value="ACYL-MALONYL CONDENSING ENZYME-RELATED"/>
    <property type="match status" value="1"/>
</dbReference>
<sequence length="301" mass="32329">MPGFSNVSVKPMLTPAARGVLWALFATFNFALMGVLTKESARLFAYQSNELATWRNLPAVFALGAYALLRRQRFSTQLLRAHVVRSVSGASASLIQFYTLTILPLATAVTLGYSSAIFIALFSFLLLRERITRRTIAVLVIGLSGVAILLRPGFNSGQAWGLSCGLVGAAATGLAHLQLREMSATGEPAWRIVFYFSLVSTLMSALIATYQGWHGIELRALPYLLGIGASGLTAQIAITRAYAVGQKFTIAAMSYLTVVYSVLFGHFRFGETLSWQEIAGIAVIIGAGILSINAQAAGGRR</sequence>
<evidence type="ECO:0000256" key="1">
    <source>
        <dbReference type="ARBA" id="ARBA00004141"/>
    </source>
</evidence>
<evidence type="ECO:0000313" key="7">
    <source>
        <dbReference type="EMBL" id="SAM65150.1"/>
    </source>
</evidence>
<feature type="transmembrane region" description="Helical" evidence="5">
    <location>
        <begin position="105"/>
        <end position="127"/>
    </location>
</feature>
<gene>
    <name evidence="7" type="ORF">CHUV0807_1318</name>
</gene>
<feature type="transmembrane region" description="Helical" evidence="5">
    <location>
        <begin position="250"/>
        <end position="267"/>
    </location>
</feature>
<proteinExistence type="predicted"/>
<evidence type="ECO:0000256" key="4">
    <source>
        <dbReference type="ARBA" id="ARBA00023136"/>
    </source>
</evidence>
<evidence type="ECO:0000313" key="8">
    <source>
        <dbReference type="Proteomes" id="UP000190837"/>
    </source>
</evidence>
<name>A0A1C3H4I1_9GAMM</name>
<dbReference type="SUPFAM" id="SSF103481">
    <property type="entry name" value="Multidrug resistance efflux transporter EmrE"/>
    <property type="match status" value="2"/>
</dbReference>
<feature type="transmembrane region" description="Helical" evidence="5">
    <location>
        <begin position="136"/>
        <end position="154"/>
    </location>
</feature>
<dbReference type="Gene3D" id="1.10.3730.20">
    <property type="match status" value="1"/>
</dbReference>
<feature type="transmembrane region" description="Helical" evidence="5">
    <location>
        <begin position="12"/>
        <end position="32"/>
    </location>
</feature>
<dbReference type="Proteomes" id="UP000190837">
    <property type="component" value="Unassembled WGS sequence"/>
</dbReference>
<feature type="domain" description="EamA" evidence="6">
    <location>
        <begin position="18"/>
        <end position="150"/>
    </location>
</feature>
<comment type="subcellular location">
    <subcellularLocation>
        <location evidence="1">Membrane</location>
        <topology evidence="1">Multi-pass membrane protein</topology>
    </subcellularLocation>
</comment>
<feature type="transmembrane region" description="Helical" evidence="5">
    <location>
        <begin position="160"/>
        <end position="177"/>
    </location>
</feature>
<evidence type="ECO:0000259" key="6">
    <source>
        <dbReference type="Pfam" id="PF00892"/>
    </source>
</evidence>
<feature type="transmembrane region" description="Helical" evidence="5">
    <location>
        <begin position="52"/>
        <end position="69"/>
    </location>
</feature>
<keyword evidence="4 5" id="KW-0472">Membrane</keyword>
<feature type="transmembrane region" description="Helical" evidence="5">
    <location>
        <begin position="220"/>
        <end position="238"/>
    </location>
</feature>
<evidence type="ECO:0000256" key="5">
    <source>
        <dbReference type="SAM" id="Phobius"/>
    </source>
</evidence>
<protein>
    <submittedName>
        <fullName evidence="7">Probable membrane protein</fullName>
    </submittedName>
</protein>
<dbReference type="GO" id="GO:0016020">
    <property type="term" value="C:membrane"/>
    <property type="evidence" value="ECO:0007669"/>
    <property type="project" value="UniProtKB-SubCell"/>
</dbReference>
<feature type="transmembrane region" description="Helical" evidence="5">
    <location>
        <begin position="81"/>
        <end position="99"/>
    </location>
</feature>
<dbReference type="EMBL" id="FKLO01000048">
    <property type="protein sequence ID" value="SAM65150.1"/>
    <property type="molecule type" value="Genomic_DNA"/>
</dbReference>
<keyword evidence="2 5" id="KW-0812">Transmembrane</keyword>